<evidence type="ECO:0000313" key="2">
    <source>
        <dbReference type="Proteomes" id="UP001234202"/>
    </source>
</evidence>
<gene>
    <name evidence="1" type="ORF">QFC24_005645</name>
</gene>
<evidence type="ECO:0000313" key="1">
    <source>
        <dbReference type="EMBL" id="KAJ9119412.1"/>
    </source>
</evidence>
<reference evidence="1" key="1">
    <citation type="submission" date="2023-04" db="EMBL/GenBank/DDBJ databases">
        <title>Draft Genome sequencing of Naganishia species isolated from polar environments using Oxford Nanopore Technology.</title>
        <authorList>
            <person name="Leo P."/>
            <person name="Venkateswaran K."/>
        </authorList>
    </citation>
    <scope>NUCLEOTIDE SEQUENCE</scope>
    <source>
        <strain evidence="1">DBVPG 5303</strain>
    </source>
</reference>
<name>A0ACC2X808_9TREE</name>
<sequence>MASSARSTVAAASDQPTGNPQRSEERNKFLEDIVTLQYICTKTDERKSVFSQQCEQNDGLACFINQQLCDTFGSQDLTALDDLDIWRYLRMHIEQLNVCFGYMTENIHGLFLRKPLWLEGVLKLKPEDPKEKQEVVSILGSLSARFMSALDEYLQELGIFGLQVKKIGLRDGNDLTLVWTEMSGNGNATSYSCRATERSTEAGTSIQTSLHSKFQESIRLIPKAEIALESTVHSMMMLTEGMVKVGKPCGEDAFSIATETTESAEVPPGPSRRSESTNWMGRGRFGREIAGS</sequence>
<keyword evidence="2" id="KW-1185">Reference proteome</keyword>
<proteinExistence type="predicted"/>
<dbReference type="Proteomes" id="UP001234202">
    <property type="component" value="Unassembled WGS sequence"/>
</dbReference>
<comment type="caution">
    <text evidence="1">The sequence shown here is derived from an EMBL/GenBank/DDBJ whole genome shotgun (WGS) entry which is preliminary data.</text>
</comment>
<accession>A0ACC2X808</accession>
<protein>
    <submittedName>
        <fullName evidence="1">Uncharacterized protein</fullName>
    </submittedName>
</protein>
<organism evidence="1 2">
    <name type="scientific">Naganishia onofrii</name>
    <dbReference type="NCBI Taxonomy" id="1851511"/>
    <lineage>
        <taxon>Eukaryota</taxon>
        <taxon>Fungi</taxon>
        <taxon>Dikarya</taxon>
        <taxon>Basidiomycota</taxon>
        <taxon>Agaricomycotina</taxon>
        <taxon>Tremellomycetes</taxon>
        <taxon>Filobasidiales</taxon>
        <taxon>Filobasidiaceae</taxon>
        <taxon>Naganishia</taxon>
    </lineage>
</organism>
<dbReference type="EMBL" id="JASBWV010000024">
    <property type="protein sequence ID" value="KAJ9119412.1"/>
    <property type="molecule type" value="Genomic_DNA"/>
</dbReference>